<protein>
    <submittedName>
        <fullName evidence="1">Uncharacterized protein</fullName>
    </submittedName>
</protein>
<reference evidence="1 2" key="1">
    <citation type="submission" date="2015-11" db="EMBL/GenBank/DDBJ databases">
        <title>NP3 phage genome sequence analysis.</title>
        <authorList>
            <person name="Chaudhry W.N."/>
        </authorList>
    </citation>
    <scope>NUCLEOTIDE SEQUENCE [LARGE SCALE GENOMIC DNA]</scope>
</reference>
<name>A0A142FGB2_9CAUD</name>
<evidence type="ECO:0000313" key="1">
    <source>
        <dbReference type="EMBL" id="AMQ76118.1"/>
    </source>
</evidence>
<organism evidence="1 2">
    <name type="scientific">Pseudomonas phage NP3</name>
    <dbReference type="NCBI Taxonomy" id="1775428"/>
    <lineage>
        <taxon>Viruses</taxon>
        <taxon>Duplodnaviria</taxon>
        <taxon>Heunggongvirae</taxon>
        <taxon>Uroviricota</taxon>
        <taxon>Caudoviricetes</taxon>
        <taxon>Lindbergviridae</taxon>
        <taxon>Pbunavirus</taxon>
        <taxon>Pbunavirus SN</taxon>
    </lineage>
</organism>
<sequence length="48" mass="5321">MTKQAKILSVAKLAVVTEEVAKAYLEAEEWLVDEAVYTIKAERKAGLL</sequence>
<accession>A0A142FGB2</accession>
<proteinExistence type="predicted"/>
<dbReference type="EMBL" id="KU198331">
    <property type="protein sequence ID" value="AMQ76118.1"/>
    <property type="molecule type" value="Genomic_DNA"/>
</dbReference>
<dbReference type="Proteomes" id="UP000221728">
    <property type="component" value="Segment"/>
</dbReference>
<evidence type="ECO:0000313" key="2">
    <source>
        <dbReference type="Proteomes" id="UP000221728"/>
    </source>
</evidence>